<feature type="compositionally biased region" description="Basic and acidic residues" evidence="4">
    <location>
        <begin position="534"/>
        <end position="546"/>
    </location>
</feature>
<dbReference type="InterPro" id="IPR004193">
    <property type="entry name" value="Glyco_hydro_13_N"/>
</dbReference>
<comment type="caution">
    <text evidence="6">The sequence shown here is derived from an EMBL/GenBank/DDBJ whole genome shotgun (WGS) entry which is preliminary data.</text>
</comment>
<evidence type="ECO:0000259" key="5">
    <source>
        <dbReference type="SMART" id="SM00642"/>
    </source>
</evidence>
<dbReference type="InterPro" id="IPR011837">
    <property type="entry name" value="Glycogen_debranch_GlgX"/>
</dbReference>
<dbReference type="GO" id="GO:0005980">
    <property type="term" value="P:glycogen catabolic process"/>
    <property type="evidence" value="ECO:0007669"/>
    <property type="project" value="InterPro"/>
</dbReference>
<dbReference type="InterPro" id="IPR017853">
    <property type="entry name" value="GH"/>
</dbReference>
<dbReference type="SUPFAM" id="SSF51011">
    <property type="entry name" value="Glycosyl hydrolase domain"/>
    <property type="match status" value="1"/>
</dbReference>
<dbReference type="Proteomes" id="UP000009888">
    <property type="component" value="Unassembled WGS sequence"/>
</dbReference>
<dbReference type="Pfam" id="PF00128">
    <property type="entry name" value="Alpha-amylase"/>
    <property type="match status" value="1"/>
</dbReference>
<reference evidence="6 7" key="1">
    <citation type="submission" date="2012-09" db="EMBL/GenBank/DDBJ databases">
        <title>The Genome Sequence of Actinobaculum massiliae ACS-171-V-COL2.</title>
        <authorList>
            <consortium name="The Broad Institute Genome Sequencing Platform"/>
            <person name="Earl A."/>
            <person name="Ward D."/>
            <person name="Feldgarden M."/>
            <person name="Gevers D."/>
            <person name="Saerens B."/>
            <person name="Vaneechoutte M."/>
            <person name="Walker B."/>
            <person name="Young S.K."/>
            <person name="Zeng Q."/>
            <person name="Gargeya S."/>
            <person name="Fitzgerald M."/>
            <person name="Haas B."/>
            <person name="Abouelleil A."/>
            <person name="Alvarado L."/>
            <person name="Arachchi H.M."/>
            <person name="Berlin A."/>
            <person name="Chapman S.B."/>
            <person name="Goldberg J."/>
            <person name="Griggs A."/>
            <person name="Gujja S."/>
            <person name="Hansen M."/>
            <person name="Howarth C."/>
            <person name="Imamovic A."/>
            <person name="Larimer J."/>
            <person name="McCowen C."/>
            <person name="Montmayeur A."/>
            <person name="Murphy C."/>
            <person name="Neiman D."/>
            <person name="Pearson M."/>
            <person name="Priest M."/>
            <person name="Roberts A."/>
            <person name="Saif S."/>
            <person name="Shea T."/>
            <person name="Sisk P."/>
            <person name="Sykes S."/>
            <person name="Wortman J."/>
            <person name="Nusbaum C."/>
            <person name="Birren B."/>
        </authorList>
    </citation>
    <scope>NUCLEOTIDE SEQUENCE [LARGE SCALE GENOMIC DNA]</scope>
    <source>
        <strain evidence="7">ACS-171-V-Col2</strain>
    </source>
</reference>
<dbReference type="EMBL" id="AGWL01000002">
    <property type="protein sequence ID" value="EKU95575.1"/>
    <property type="molecule type" value="Genomic_DNA"/>
</dbReference>
<keyword evidence="2" id="KW-0378">Hydrolase</keyword>
<dbReference type="InterPro" id="IPR013783">
    <property type="entry name" value="Ig-like_fold"/>
</dbReference>
<evidence type="ECO:0000256" key="2">
    <source>
        <dbReference type="ARBA" id="ARBA00022801"/>
    </source>
</evidence>
<gene>
    <name evidence="6" type="ORF">HMPREF9233_00362</name>
</gene>
<feature type="region of interest" description="Disordered" evidence="4">
    <location>
        <begin position="534"/>
        <end position="560"/>
    </location>
</feature>
<keyword evidence="7" id="KW-1185">Reference proteome</keyword>
<evidence type="ECO:0000313" key="6">
    <source>
        <dbReference type="EMBL" id="EKU95575.1"/>
    </source>
</evidence>
<dbReference type="HOGENOM" id="CLU_011725_1_1_11"/>
<dbReference type="InterPro" id="IPR013780">
    <property type="entry name" value="Glyco_hydro_b"/>
</dbReference>
<feature type="domain" description="Glycosyl hydrolase family 13 catalytic" evidence="5">
    <location>
        <begin position="209"/>
        <end position="641"/>
    </location>
</feature>
<dbReference type="Pfam" id="PF02922">
    <property type="entry name" value="CBM_48"/>
    <property type="match status" value="1"/>
</dbReference>
<name>K9F262_9ACTO</name>
<dbReference type="Gene3D" id="2.60.40.1180">
    <property type="entry name" value="Golgi alpha-mannosidase II"/>
    <property type="match status" value="1"/>
</dbReference>
<sequence length="765" mass="85982">MTHTENGWQTKQARTRVIWNNYAVTFLQDVPRTSTRYVARESERSLPPRSAPLMLGAHLTDNGADFVVTAPNATAVDLCLFTPSATGLRETRYSLHRRGELWAGHVSGVRAGQEYGYRVHGQWDPQRGMRFNPAKLLLDPYGRAITSTPQLSRELYAHRVDDELRPLTYPPARDDADSAPYQARSVVVAPTHANISHPFTPWDQTVIYEAHVKGFTQQLDRIPEPLRGTYAGLAQPAVTDYLRSLGVTAIELLPIHAKMSEPFLTQRGLSNYWGYSTLSYFAPEPSYATETAQLGGPAAVLQEVRDMVARLHDAGIEVILDVVYNHTSEGGVDGPSVCWRGFGQTSYYMQPANDAGAFYDTTGTGNSLDFRRQTVLRMTLDSLRYWVEEIGVDGFRFDLATTSARKGDQFDPHHPFYMALATDPVLRHVKLINEPWDIGPNGWQTGNFPRPSADWNDRFRDTVRSFWVSDQRQISQGGLGGDLRDLATRLSGSADMFGQGRWPGGRGPNASINFITAHDGFTMRDLVSYDHKHNEVNGEDNRDGSDNNRSWNHGFEGDGTREAPVPLEIAQARTRTLRNLIGTLIFSAGTPMIVAGDEFFRTQHGNNNAYCQDNALTWLDWNLDECQRNAQLTMAYLLRLRAEHRVLRPADFFTQTPTKSDMLPDLTWYADTGDPMPEHRWFDPANRVLQMLRSGRDRDADALIVINGAANEVRITLPEGRGNPYNLAWDSTWERPRESQQVYVPGATTVIAPNSMRLYFANPIT</sequence>
<dbReference type="STRING" id="202789.GCA_001457435_01775"/>
<dbReference type="Gene3D" id="3.20.20.80">
    <property type="entry name" value="Glycosidases"/>
    <property type="match status" value="1"/>
</dbReference>
<comment type="similarity">
    <text evidence="1">Belongs to the glycosyl hydrolase 13 family.</text>
</comment>
<keyword evidence="3" id="KW-0326">Glycosidase</keyword>
<dbReference type="SUPFAM" id="SSF81296">
    <property type="entry name" value="E set domains"/>
    <property type="match status" value="1"/>
</dbReference>
<evidence type="ECO:0000256" key="1">
    <source>
        <dbReference type="ARBA" id="ARBA00008061"/>
    </source>
</evidence>
<protein>
    <submittedName>
        <fullName evidence="6">Glycogen debranching enzyme GlgX</fullName>
    </submittedName>
</protein>
<dbReference type="InterPro" id="IPR014756">
    <property type="entry name" value="Ig_E-set"/>
</dbReference>
<dbReference type="NCBIfam" id="TIGR02100">
    <property type="entry name" value="glgX_debranch"/>
    <property type="match status" value="1"/>
</dbReference>
<proteinExistence type="inferred from homology"/>
<evidence type="ECO:0000256" key="4">
    <source>
        <dbReference type="SAM" id="MobiDB-lite"/>
    </source>
</evidence>
<dbReference type="Gene3D" id="2.60.40.10">
    <property type="entry name" value="Immunoglobulins"/>
    <property type="match status" value="1"/>
</dbReference>
<dbReference type="GO" id="GO:0004135">
    <property type="term" value="F:amylo-alpha-1,6-glucosidase activity"/>
    <property type="evidence" value="ECO:0007669"/>
    <property type="project" value="InterPro"/>
</dbReference>
<dbReference type="eggNOG" id="COG1523">
    <property type="taxonomic scope" value="Bacteria"/>
</dbReference>
<organism evidence="6 7">
    <name type="scientific">Actinobaculum massiliense ACS-171-V-Col2</name>
    <dbReference type="NCBI Taxonomy" id="883066"/>
    <lineage>
        <taxon>Bacteria</taxon>
        <taxon>Bacillati</taxon>
        <taxon>Actinomycetota</taxon>
        <taxon>Actinomycetes</taxon>
        <taxon>Actinomycetales</taxon>
        <taxon>Actinomycetaceae</taxon>
        <taxon>Actinobaculum</taxon>
    </lineage>
</organism>
<evidence type="ECO:0000313" key="7">
    <source>
        <dbReference type="Proteomes" id="UP000009888"/>
    </source>
</evidence>
<dbReference type="CDD" id="cd02856">
    <property type="entry name" value="E_set_GDE_Isoamylase_N"/>
    <property type="match status" value="1"/>
</dbReference>
<dbReference type="CDD" id="cd11326">
    <property type="entry name" value="AmyAc_Glg_debranch"/>
    <property type="match status" value="1"/>
</dbReference>
<dbReference type="SUPFAM" id="SSF51445">
    <property type="entry name" value="(Trans)glycosidases"/>
    <property type="match status" value="1"/>
</dbReference>
<accession>K9F262</accession>
<dbReference type="SMART" id="SM00642">
    <property type="entry name" value="Aamy"/>
    <property type="match status" value="1"/>
</dbReference>
<evidence type="ECO:0000256" key="3">
    <source>
        <dbReference type="ARBA" id="ARBA00023295"/>
    </source>
</evidence>
<dbReference type="InterPro" id="IPR044505">
    <property type="entry name" value="GlgX_Isoamylase_N_E_set"/>
</dbReference>
<dbReference type="PANTHER" id="PTHR43002">
    <property type="entry name" value="GLYCOGEN DEBRANCHING ENZYME"/>
    <property type="match status" value="1"/>
</dbReference>
<dbReference type="AlphaFoldDB" id="K9F262"/>
<dbReference type="PATRIC" id="fig|883066.3.peg.378"/>
<dbReference type="InterPro" id="IPR006047">
    <property type="entry name" value="GH13_cat_dom"/>
</dbReference>